<keyword evidence="3" id="KW-1185">Reference proteome</keyword>
<dbReference type="AlphaFoldDB" id="A0AAW2G988"/>
<proteinExistence type="predicted"/>
<evidence type="ECO:0000313" key="2">
    <source>
        <dbReference type="EMBL" id="KAL0122787.1"/>
    </source>
</evidence>
<organism evidence="2 3">
    <name type="scientific">Cardiocondyla obscurior</name>
    <dbReference type="NCBI Taxonomy" id="286306"/>
    <lineage>
        <taxon>Eukaryota</taxon>
        <taxon>Metazoa</taxon>
        <taxon>Ecdysozoa</taxon>
        <taxon>Arthropoda</taxon>
        <taxon>Hexapoda</taxon>
        <taxon>Insecta</taxon>
        <taxon>Pterygota</taxon>
        <taxon>Neoptera</taxon>
        <taxon>Endopterygota</taxon>
        <taxon>Hymenoptera</taxon>
        <taxon>Apocrita</taxon>
        <taxon>Aculeata</taxon>
        <taxon>Formicoidea</taxon>
        <taxon>Formicidae</taxon>
        <taxon>Myrmicinae</taxon>
        <taxon>Cardiocondyla</taxon>
    </lineage>
</organism>
<evidence type="ECO:0000256" key="1">
    <source>
        <dbReference type="SAM" id="MobiDB-lite"/>
    </source>
</evidence>
<feature type="region of interest" description="Disordered" evidence="1">
    <location>
        <begin position="1"/>
        <end position="24"/>
    </location>
</feature>
<reference evidence="2 3" key="1">
    <citation type="submission" date="2023-03" db="EMBL/GenBank/DDBJ databases">
        <title>High recombination rates correlate with genetic variation in Cardiocondyla obscurior ants.</title>
        <authorList>
            <person name="Errbii M."/>
        </authorList>
    </citation>
    <scope>NUCLEOTIDE SEQUENCE [LARGE SCALE GENOMIC DNA]</scope>
    <source>
        <strain evidence="2">Alpha-2009</strain>
        <tissue evidence="2">Whole body</tissue>
    </source>
</reference>
<gene>
    <name evidence="2" type="ORF">PUN28_007468</name>
</gene>
<dbReference type="EMBL" id="JADYXP020000006">
    <property type="protein sequence ID" value="KAL0122787.1"/>
    <property type="molecule type" value="Genomic_DNA"/>
</dbReference>
<dbReference type="Proteomes" id="UP001430953">
    <property type="component" value="Unassembled WGS sequence"/>
</dbReference>
<feature type="region of interest" description="Disordered" evidence="1">
    <location>
        <begin position="44"/>
        <end position="64"/>
    </location>
</feature>
<feature type="compositionally biased region" description="Basic and acidic residues" evidence="1">
    <location>
        <begin position="44"/>
        <end position="56"/>
    </location>
</feature>
<evidence type="ECO:0000313" key="3">
    <source>
        <dbReference type="Proteomes" id="UP001430953"/>
    </source>
</evidence>
<sequence>MSTRRGRCSTRTQSGENKRQAPRRSRVTWAFFLESRLFRASKRDCTARTRSQRDRSSSLNPFGDPWVLIRCG</sequence>
<protein>
    <submittedName>
        <fullName evidence="2">Uncharacterized protein</fullName>
    </submittedName>
</protein>
<accession>A0AAW2G988</accession>
<comment type="caution">
    <text evidence="2">The sequence shown here is derived from an EMBL/GenBank/DDBJ whole genome shotgun (WGS) entry which is preliminary data.</text>
</comment>
<name>A0AAW2G988_9HYME</name>